<reference evidence="2" key="1">
    <citation type="submission" date="2023-07" db="EMBL/GenBank/DDBJ databases">
        <title>draft genome sequence of fig (Ficus carica).</title>
        <authorList>
            <person name="Takahashi T."/>
            <person name="Nishimura K."/>
        </authorList>
    </citation>
    <scope>NUCLEOTIDE SEQUENCE</scope>
</reference>
<name>A0AA87ZGY2_FICCA</name>
<feature type="compositionally biased region" description="Acidic residues" evidence="1">
    <location>
        <begin position="251"/>
        <end position="293"/>
    </location>
</feature>
<evidence type="ECO:0000313" key="3">
    <source>
        <dbReference type="Proteomes" id="UP001187192"/>
    </source>
</evidence>
<comment type="caution">
    <text evidence="2">The sequence shown here is derived from an EMBL/GenBank/DDBJ whole genome shotgun (WGS) entry which is preliminary data.</text>
</comment>
<protein>
    <submittedName>
        <fullName evidence="2">Uncharacterized protein</fullName>
    </submittedName>
</protein>
<dbReference type="Proteomes" id="UP001187192">
    <property type="component" value="Unassembled WGS sequence"/>
</dbReference>
<gene>
    <name evidence="2" type="ORF">TIFTF001_040808</name>
</gene>
<feature type="region of interest" description="Disordered" evidence="1">
    <location>
        <begin position="230"/>
        <end position="293"/>
    </location>
</feature>
<dbReference type="EMBL" id="BTGU01001601">
    <property type="protein sequence ID" value="GMN26143.1"/>
    <property type="molecule type" value="Genomic_DNA"/>
</dbReference>
<feature type="compositionally biased region" description="Acidic residues" evidence="1">
    <location>
        <begin position="230"/>
        <end position="243"/>
    </location>
</feature>
<proteinExistence type="predicted"/>
<sequence length="305" mass="34950">MDPARVAEDRYSITSFYELHPLLFKGTRRTVSLAVWLYDIERIFRTSHIVARLQVSLASRCLVADAYLWWLTLGERAMPDRSWAHFRTLVIARFGPVPDEGTDTTYRDPEIYRDMYLERYYCYVTDWHAYPQELVILRNGLPPQIRQYVSTPTPDMTMGHMVEYIMDAKVVAHAMQADAYIVELQVPVDDVGIGEPILEAGPVFLEDPIPAVPLQKVPTPEVEIEANDYDADDDMDAPEDQPEDPPIIDISSDDEDEDMEPEPESGDWVEDANDLDDDPEEILYDDGDWDTDSDASCVITMEYID</sequence>
<evidence type="ECO:0000313" key="2">
    <source>
        <dbReference type="EMBL" id="GMN26143.1"/>
    </source>
</evidence>
<dbReference type="AlphaFoldDB" id="A0AA87ZGY2"/>
<accession>A0AA87ZGY2</accession>
<keyword evidence="3" id="KW-1185">Reference proteome</keyword>
<evidence type="ECO:0000256" key="1">
    <source>
        <dbReference type="SAM" id="MobiDB-lite"/>
    </source>
</evidence>
<organism evidence="2 3">
    <name type="scientific">Ficus carica</name>
    <name type="common">Common fig</name>
    <dbReference type="NCBI Taxonomy" id="3494"/>
    <lineage>
        <taxon>Eukaryota</taxon>
        <taxon>Viridiplantae</taxon>
        <taxon>Streptophyta</taxon>
        <taxon>Embryophyta</taxon>
        <taxon>Tracheophyta</taxon>
        <taxon>Spermatophyta</taxon>
        <taxon>Magnoliopsida</taxon>
        <taxon>eudicotyledons</taxon>
        <taxon>Gunneridae</taxon>
        <taxon>Pentapetalae</taxon>
        <taxon>rosids</taxon>
        <taxon>fabids</taxon>
        <taxon>Rosales</taxon>
        <taxon>Moraceae</taxon>
        <taxon>Ficeae</taxon>
        <taxon>Ficus</taxon>
    </lineage>
</organism>